<organism evidence="2 3">
    <name type="scientific">Lancefieldella rimae</name>
    <dbReference type="NCBI Taxonomy" id="1383"/>
    <lineage>
        <taxon>Bacteria</taxon>
        <taxon>Bacillati</taxon>
        <taxon>Actinomycetota</taxon>
        <taxon>Coriobacteriia</taxon>
        <taxon>Coriobacteriales</taxon>
        <taxon>Atopobiaceae</taxon>
        <taxon>Lancefieldella</taxon>
    </lineage>
</organism>
<name>A0A930YN99_9ACTN</name>
<keyword evidence="1" id="KW-1133">Transmembrane helix</keyword>
<evidence type="ECO:0000313" key="2">
    <source>
        <dbReference type="EMBL" id="MBF4807798.1"/>
    </source>
</evidence>
<dbReference type="Proteomes" id="UP000698335">
    <property type="component" value="Unassembled WGS sequence"/>
</dbReference>
<keyword evidence="1" id="KW-0812">Transmembrane</keyword>
<protein>
    <submittedName>
        <fullName evidence="2">Uncharacterized protein</fullName>
    </submittedName>
</protein>
<keyword evidence="1" id="KW-0472">Membrane</keyword>
<dbReference type="EMBL" id="JABZGW010000133">
    <property type="protein sequence ID" value="MBF4807798.1"/>
    <property type="molecule type" value="Genomic_DNA"/>
</dbReference>
<proteinExistence type="predicted"/>
<accession>A0A930YN99</accession>
<feature type="transmembrane region" description="Helical" evidence="1">
    <location>
        <begin position="24"/>
        <end position="44"/>
    </location>
</feature>
<sequence>MAVQAILGAFLAAAKQYDHARKTFSLYFVVTLLWLLNLRINAVCKSAGSCSAPRS</sequence>
<gene>
    <name evidence="2" type="ORF">HXK26_03790</name>
</gene>
<dbReference type="AlphaFoldDB" id="A0A930YN99"/>
<evidence type="ECO:0000313" key="3">
    <source>
        <dbReference type="Proteomes" id="UP000698335"/>
    </source>
</evidence>
<evidence type="ECO:0000256" key="1">
    <source>
        <dbReference type="SAM" id="Phobius"/>
    </source>
</evidence>
<reference evidence="2" key="1">
    <citation type="submission" date="2020-04" db="EMBL/GenBank/DDBJ databases">
        <title>Deep metagenomics examines the oral microbiome during advanced dental caries in children, revealing novel taxa and co-occurrences with host molecules.</title>
        <authorList>
            <person name="Baker J.L."/>
            <person name="Morton J.T."/>
            <person name="Dinis M."/>
            <person name="Alvarez R."/>
            <person name="Tran N.C."/>
            <person name="Knight R."/>
            <person name="Edlund A."/>
        </authorList>
    </citation>
    <scope>NUCLEOTIDE SEQUENCE</scope>
    <source>
        <strain evidence="2">JCVI_38_bin.5</strain>
    </source>
</reference>
<comment type="caution">
    <text evidence="2">The sequence shown here is derived from an EMBL/GenBank/DDBJ whole genome shotgun (WGS) entry which is preliminary data.</text>
</comment>